<dbReference type="AlphaFoldDB" id="A0A512DJH6"/>
<dbReference type="Proteomes" id="UP000321523">
    <property type="component" value="Unassembled WGS sequence"/>
</dbReference>
<name>A0A512DJH6_9PROT</name>
<dbReference type="RefSeq" id="WP_044426297.1">
    <property type="nucleotide sequence ID" value="NZ_BJYZ01000003.1"/>
</dbReference>
<dbReference type="EMBL" id="BJYZ01000003">
    <property type="protein sequence ID" value="GEO36634.1"/>
    <property type="molecule type" value="Genomic_DNA"/>
</dbReference>
<evidence type="ECO:0000313" key="2">
    <source>
        <dbReference type="EMBL" id="GEO36634.1"/>
    </source>
</evidence>
<keyword evidence="3" id="KW-1185">Reference proteome</keyword>
<comment type="caution">
    <text evidence="2">The sequence shown here is derived from an EMBL/GenBank/DDBJ whole genome shotgun (WGS) entry which is preliminary data.</text>
</comment>
<feature type="domain" description="CinA C-terminal" evidence="1">
    <location>
        <begin position="19"/>
        <end position="166"/>
    </location>
</feature>
<proteinExistence type="predicted"/>
<dbReference type="InterPro" id="IPR008136">
    <property type="entry name" value="CinA_C"/>
</dbReference>
<reference evidence="2 3" key="1">
    <citation type="submission" date="2019-07" db="EMBL/GenBank/DDBJ databases">
        <title>Whole genome shotgun sequence of Skermanella aerolata NBRC 106429.</title>
        <authorList>
            <person name="Hosoyama A."/>
            <person name="Uohara A."/>
            <person name="Ohji S."/>
            <person name="Ichikawa N."/>
        </authorList>
    </citation>
    <scope>NUCLEOTIDE SEQUENCE [LARGE SCALE GENOMIC DNA]</scope>
    <source>
        <strain evidence="2 3">NBRC 106429</strain>
    </source>
</reference>
<dbReference type="Gene3D" id="3.90.950.20">
    <property type="entry name" value="CinA-like"/>
    <property type="match status" value="1"/>
</dbReference>
<accession>A0A512DJH6</accession>
<dbReference type="NCBIfam" id="TIGR00199">
    <property type="entry name" value="PncC_domain"/>
    <property type="match status" value="1"/>
</dbReference>
<evidence type="ECO:0000313" key="3">
    <source>
        <dbReference type="Proteomes" id="UP000321523"/>
    </source>
</evidence>
<protein>
    <submittedName>
        <fullName evidence="2">Competence damage-inducible protein A</fullName>
    </submittedName>
</protein>
<organism evidence="2 3">
    <name type="scientific">Skermanella aerolata</name>
    <dbReference type="NCBI Taxonomy" id="393310"/>
    <lineage>
        <taxon>Bacteria</taxon>
        <taxon>Pseudomonadati</taxon>
        <taxon>Pseudomonadota</taxon>
        <taxon>Alphaproteobacteria</taxon>
        <taxon>Rhodospirillales</taxon>
        <taxon>Azospirillaceae</taxon>
        <taxon>Skermanella</taxon>
    </lineage>
</organism>
<gene>
    <name evidence="2" type="primary">cinA</name>
    <name evidence="2" type="ORF">SAE02_07820</name>
</gene>
<evidence type="ECO:0000259" key="1">
    <source>
        <dbReference type="Pfam" id="PF02464"/>
    </source>
</evidence>
<dbReference type="Pfam" id="PF02464">
    <property type="entry name" value="CinA"/>
    <property type="match status" value="1"/>
</dbReference>
<sequence>MTETLPGDVPDDVDIAVMRVLKSACEQEIMIATAESCTGGLIASLLTDVTGCSHAFERGFVVYTNEAKNELLGVPEALLEDPGPVSEEVARAMAEGALSHSSAHVAISVTGFAGAGAPGDEPGLVHFALARRDGQTIHRMERFGDIGRGGVRLECARTCISMLREEICAAEPVGR</sequence>
<dbReference type="SUPFAM" id="SSF142433">
    <property type="entry name" value="CinA-like"/>
    <property type="match status" value="1"/>
</dbReference>
<dbReference type="InterPro" id="IPR036653">
    <property type="entry name" value="CinA-like_C"/>
</dbReference>